<dbReference type="EMBL" id="JACXVP010000006">
    <property type="protein sequence ID" value="KAG5601796.1"/>
    <property type="molecule type" value="Genomic_DNA"/>
</dbReference>
<evidence type="ECO:0000313" key="1">
    <source>
        <dbReference type="EMBL" id="KAG5601796.1"/>
    </source>
</evidence>
<proteinExistence type="predicted"/>
<dbReference type="PANTHER" id="PTHR15140">
    <property type="entry name" value="TUBULIN-SPECIFIC CHAPERONE E"/>
    <property type="match status" value="1"/>
</dbReference>
<accession>A0A9J5YRS7</accession>
<dbReference type="InterPro" id="IPR032675">
    <property type="entry name" value="LRR_dom_sf"/>
</dbReference>
<sequence>MNARLWWRFPNLEELGLQVEDEPKFPLFPIPEVHTRLHSVSLKFSLMKVFNSVGWERVFGRVAGMSQMWSSPALKYLTLHDMMMNEWKASEESFPVLEKLVIRRGIIKEIPPSFADTPTLKLIELIDCMDA</sequence>
<dbReference type="Gene3D" id="3.80.10.10">
    <property type="entry name" value="Ribonuclease Inhibitor"/>
    <property type="match status" value="1"/>
</dbReference>
<gene>
    <name evidence="1" type="ORF">H5410_033166</name>
</gene>
<name>A0A9J5YRS7_SOLCO</name>
<protein>
    <submittedName>
        <fullName evidence="1">Uncharacterized protein</fullName>
    </submittedName>
</protein>
<evidence type="ECO:0000313" key="2">
    <source>
        <dbReference type="Proteomes" id="UP000824120"/>
    </source>
</evidence>
<reference evidence="1 2" key="1">
    <citation type="submission" date="2020-09" db="EMBL/GenBank/DDBJ databases">
        <title>De no assembly of potato wild relative species, Solanum commersonii.</title>
        <authorList>
            <person name="Cho K."/>
        </authorList>
    </citation>
    <scope>NUCLEOTIDE SEQUENCE [LARGE SCALE GENOMIC DNA]</scope>
    <source>
        <strain evidence="1">LZ3.2</strain>
        <tissue evidence="1">Leaf</tissue>
    </source>
</reference>
<comment type="caution">
    <text evidence="1">The sequence shown here is derived from an EMBL/GenBank/DDBJ whole genome shotgun (WGS) entry which is preliminary data.</text>
</comment>
<dbReference type="AlphaFoldDB" id="A0A9J5YRS7"/>
<organism evidence="1 2">
    <name type="scientific">Solanum commersonii</name>
    <name type="common">Commerson's wild potato</name>
    <name type="synonym">Commerson's nightshade</name>
    <dbReference type="NCBI Taxonomy" id="4109"/>
    <lineage>
        <taxon>Eukaryota</taxon>
        <taxon>Viridiplantae</taxon>
        <taxon>Streptophyta</taxon>
        <taxon>Embryophyta</taxon>
        <taxon>Tracheophyta</taxon>
        <taxon>Spermatophyta</taxon>
        <taxon>Magnoliopsida</taxon>
        <taxon>eudicotyledons</taxon>
        <taxon>Gunneridae</taxon>
        <taxon>Pentapetalae</taxon>
        <taxon>asterids</taxon>
        <taxon>lamiids</taxon>
        <taxon>Solanales</taxon>
        <taxon>Solanaceae</taxon>
        <taxon>Solanoideae</taxon>
        <taxon>Solaneae</taxon>
        <taxon>Solanum</taxon>
    </lineage>
</organism>
<dbReference type="PANTHER" id="PTHR15140:SF40">
    <property type="entry name" value="LATE BLIGHT RESISTANCE PROTEIN HOMOLOG R1C-3"/>
    <property type="match status" value="1"/>
</dbReference>
<keyword evidence="2" id="KW-1185">Reference proteome</keyword>
<dbReference type="Proteomes" id="UP000824120">
    <property type="component" value="Chromosome 6"/>
</dbReference>
<dbReference type="OrthoDB" id="1269223at2759"/>